<organism evidence="1 2">
    <name type="scientific">Streptomyces xinghaiensis</name>
    <dbReference type="NCBI Taxonomy" id="1038928"/>
    <lineage>
        <taxon>Bacteria</taxon>
        <taxon>Bacillati</taxon>
        <taxon>Actinomycetota</taxon>
        <taxon>Actinomycetes</taxon>
        <taxon>Kitasatosporales</taxon>
        <taxon>Streptomycetaceae</taxon>
        <taxon>Streptomyces</taxon>
    </lineage>
</organism>
<evidence type="ECO:0008006" key="3">
    <source>
        <dbReference type="Google" id="ProtNLM"/>
    </source>
</evidence>
<gene>
    <name evidence="1" type="ORF">SFRA_033190</name>
</gene>
<feature type="non-terminal residue" evidence="1">
    <location>
        <position position="127"/>
    </location>
</feature>
<feature type="non-terminal residue" evidence="1">
    <location>
        <position position="1"/>
    </location>
</feature>
<sequence length="127" mass="12681">RTLRATATQSGTTTAFDGQAALATGTNVDIAGSLTPVEAGYRLALDRAELVQGQLSARLARPTVLQVAGSSVSLDAVRFDVGSASITATGSAGEALDIVLEISALPLSIANTVSPDLGLSGTLNGRA</sequence>
<name>A0A3R7FJ40_9ACTN</name>
<evidence type="ECO:0000313" key="2">
    <source>
        <dbReference type="Proteomes" id="UP000028058"/>
    </source>
</evidence>
<evidence type="ECO:0000313" key="1">
    <source>
        <dbReference type="EMBL" id="RKM87249.1"/>
    </source>
</evidence>
<dbReference type="OrthoDB" id="7784409at2"/>
<comment type="caution">
    <text evidence="1">The sequence shown here is derived from an EMBL/GenBank/DDBJ whole genome shotgun (WGS) entry which is preliminary data.</text>
</comment>
<proteinExistence type="predicted"/>
<keyword evidence="2" id="KW-1185">Reference proteome</keyword>
<dbReference type="EMBL" id="JNAD02000126">
    <property type="protein sequence ID" value="RKM87249.1"/>
    <property type="molecule type" value="Genomic_DNA"/>
</dbReference>
<reference evidence="1 2" key="1">
    <citation type="journal article" date="2014" name="Genome Announc.">
        <title>Draft Genome Sequence of Streptomyces fradiae ATCC 19609, a Strain Highly Sensitive to Antibiotics.</title>
        <authorList>
            <person name="Bekker O.B."/>
            <person name="Klimina K.M."/>
            <person name="Vatlin A.A."/>
            <person name="Zakharevich N.V."/>
            <person name="Kasianov A.S."/>
            <person name="Danilenko V.N."/>
        </authorList>
    </citation>
    <scope>NUCLEOTIDE SEQUENCE [LARGE SCALE GENOMIC DNA]</scope>
    <source>
        <strain evidence="1 2">ATCC 19609</strain>
    </source>
</reference>
<protein>
    <recommendedName>
        <fullName evidence="3">Translocation/assembly module TamB</fullName>
    </recommendedName>
</protein>
<accession>A0A3R7FJ40</accession>
<dbReference type="Proteomes" id="UP000028058">
    <property type="component" value="Unassembled WGS sequence"/>
</dbReference>
<dbReference type="RefSeq" id="WP_158675979.1">
    <property type="nucleotide sequence ID" value="NZ_JNAD02000126.1"/>
</dbReference>
<dbReference type="AlphaFoldDB" id="A0A3R7FJ40"/>